<proteinExistence type="predicted"/>
<protein>
    <submittedName>
        <fullName evidence="1">Uncharacterized protein</fullName>
    </submittedName>
</protein>
<dbReference type="AlphaFoldDB" id="Q6Z288"/>
<organism evidence="1 2">
    <name type="scientific">Oryza sativa subsp. japonica</name>
    <name type="common">Rice</name>
    <dbReference type="NCBI Taxonomy" id="39947"/>
    <lineage>
        <taxon>Eukaryota</taxon>
        <taxon>Viridiplantae</taxon>
        <taxon>Streptophyta</taxon>
        <taxon>Embryophyta</taxon>
        <taxon>Tracheophyta</taxon>
        <taxon>Spermatophyta</taxon>
        <taxon>Magnoliopsida</taxon>
        <taxon>Liliopsida</taxon>
        <taxon>Poales</taxon>
        <taxon>Poaceae</taxon>
        <taxon>BOP clade</taxon>
        <taxon>Oryzoideae</taxon>
        <taxon>Oryzeae</taxon>
        <taxon>Oryzinae</taxon>
        <taxon>Oryza</taxon>
        <taxon>Oryza sativa</taxon>
    </lineage>
</organism>
<sequence length="56" mass="6318">MARWRTPPSHCAAARASRGQRRCTGLEDATIDDELWSAVWMEDLLNEEDVATADEL</sequence>
<dbReference type="Proteomes" id="UP000000763">
    <property type="component" value="Chromosome 8"/>
</dbReference>
<evidence type="ECO:0000313" key="1">
    <source>
        <dbReference type="EMBL" id="BAC98680.1"/>
    </source>
</evidence>
<reference evidence="2" key="2">
    <citation type="journal article" date="2008" name="Nucleic Acids Res.">
        <title>The rice annotation project database (RAP-DB): 2008 update.</title>
        <authorList>
            <consortium name="The rice annotation project (RAP)"/>
        </authorList>
    </citation>
    <scope>GENOME REANNOTATION</scope>
    <source>
        <strain evidence="2">cv. Nipponbare</strain>
    </source>
</reference>
<reference evidence="2" key="1">
    <citation type="journal article" date="2005" name="Nature">
        <title>The map-based sequence of the rice genome.</title>
        <authorList>
            <consortium name="International rice genome sequencing project (IRGSP)"/>
            <person name="Matsumoto T."/>
            <person name="Wu J."/>
            <person name="Kanamori H."/>
            <person name="Katayose Y."/>
            <person name="Fujisawa M."/>
            <person name="Namiki N."/>
            <person name="Mizuno H."/>
            <person name="Yamamoto K."/>
            <person name="Antonio B.A."/>
            <person name="Baba T."/>
            <person name="Sakata K."/>
            <person name="Nagamura Y."/>
            <person name="Aoki H."/>
            <person name="Arikawa K."/>
            <person name="Arita K."/>
            <person name="Bito T."/>
            <person name="Chiden Y."/>
            <person name="Fujitsuka N."/>
            <person name="Fukunaka R."/>
            <person name="Hamada M."/>
            <person name="Harada C."/>
            <person name="Hayashi A."/>
            <person name="Hijishita S."/>
            <person name="Honda M."/>
            <person name="Hosokawa S."/>
            <person name="Ichikawa Y."/>
            <person name="Idonuma A."/>
            <person name="Iijima M."/>
            <person name="Ikeda M."/>
            <person name="Ikeno M."/>
            <person name="Ito K."/>
            <person name="Ito S."/>
            <person name="Ito T."/>
            <person name="Ito Y."/>
            <person name="Ito Y."/>
            <person name="Iwabuchi A."/>
            <person name="Kamiya K."/>
            <person name="Karasawa W."/>
            <person name="Kurita K."/>
            <person name="Katagiri S."/>
            <person name="Kikuta A."/>
            <person name="Kobayashi H."/>
            <person name="Kobayashi N."/>
            <person name="Machita K."/>
            <person name="Maehara T."/>
            <person name="Masukawa M."/>
            <person name="Mizubayashi T."/>
            <person name="Mukai Y."/>
            <person name="Nagasaki H."/>
            <person name="Nagata Y."/>
            <person name="Naito S."/>
            <person name="Nakashima M."/>
            <person name="Nakama Y."/>
            <person name="Nakamichi Y."/>
            <person name="Nakamura M."/>
            <person name="Meguro A."/>
            <person name="Negishi M."/>
            <person name="Ohta I."/>
            <person name="Ohta T."/>
            <person name="Okamoto M."/>
            <person name="Ono N."/>
            <person name="Saji S."/>
            <person name="Sakaguchi M."/>
            <person name="Sakai K."/>
            <person name="Shibata M."/>
            <person name="Shimokawa T."/>
            <person name="Song J."/>
            <person name="Takazaki Y."/>
            <person name="Terasawa K."/>
            <person name="Tsugane M."/>
            <person name="Tsuji K."/>
            <person name="Ueda S."/>
            <person name="Waki K."/>
            <person name="Yamagata H."/>
            <person name="Yamamoto M."/>
            <person name="Yamamoto S."/>
            <person name="Yamane H."/>
            <person name="Yoshiki S."/>
            <person name="Yoshihara R."/>
            <person name="Yukawa K."/>
            <person name="Zhong H."/>
            <person name="Yano M."/>
            <person name="Yuan Q."/>
            <person name="Ouyang S."/>
            <person name="Liu J."/>
            <person name="Jones K.M."/>
            <person name="Gansberger K."/>
            <person name="Moffat K."/>
            <person name="Hill J."/>
            <person name="Bera J."/>
            <person name="Fadrosh D."/>
            <person name="Jin S."/>
            <person name="Johri S."/>
            <person name="Kim M."/>
            <person name="Overton L."/>
            <person name="Reardon M."/>
            <person name="Tsitrin T."/>
            <person name="Vuong H."/>
            <person name="Weaver B."/>
            <person name="Ciecko A."/>
            <person name="Tallon L."/>
            <person name="Jackson J."/>
            <person name="Pai G."/>
            <person name="Aken S.V."/>
            <person name="Utterback T."/>
            <person name="Reidmuller S."/>
            <person name="Feldblyum T."/>
            <person name="Hsiao J."/>
            <person name="Zismann V."/>
            <person name="Iobst S."/>
            <person name="de Vazeille A.R."/>
            <person name="Buell C.R."/>
            <person name="Ying K."/>
            <person name="Li Y."/>
            <person name="Lu T."/>
            <person name="Huang Y."/>
            <person name="Zhao Q."/>
            <person name="Feng Q."/>
            <person name="Zhang L."/>
            <person name="Zhu J."/>
            <person name="Weng Q."/>
            <person name="Mu J."/>
            <person name="Lu Y."/>
            <person name="Fan D."/>
            <person name="Liu Y."/>
            <person name="Guan J."/>
            <person name="Zhang Y."/>
            <person name="Yu S."/>
            <person name="Liu X."/>
            <person name="Zhang Y."/>
            <person name="Hong G."/>
            <person name="Han B."/>
            <person name="Choisne N."/>
            <person name="Demange N."/>
            <person name="Orjeda G."/>
            <person name="Samain S."/>
            <person name="Cattolico L."/>
            <person name="Pelletier E."/>
            <person name="Couloux A."/>
            <person name="Segurens B."/>
            <person name="Wincker P."/>
            <person name="D'Hont A."/>
            <person name="Scarpelli C."/>
            <person name="Weissenbach J."/>
            <person name="Salanoubat M."/>
            <person name="Quetier F."/>
            <person name="Yu Y."/>
            <person name="Kim H.R."/>
            <person name="Rambo T."/>
            <person name="Currie J."/>
            <person name="Collura K."/>
            <person name="Luo M."/>
            <person name="Yang T."/>
            <person name="Ammiraju J.S.S."/>
            <person name="Engler F."/>
            <person name="Soderlund C."/>
            <person name="Wing R.A."/>
            <person name="Palmer L.E."/>
            <person name="de la Bastide M."/>
            <person name="Spiegel L."/>
            <person name="Nascimento L."/>
            <person name="Zutavern T."/>
            <person name="O'Shaughnessy A."/>
            <person name="Dike S."/>
            <person name="Dedhia N."/>
            <person name="Preston R."/>
            <person name="Balija V."/>
            <person name="McCombie W.R."/>
            <person name="Chow T."/>
            <person name="Chen H."/>
            <person name="Chung M."/>
            <person name="Chen C."/>
            <person name="Shaw J."/>
            <person name="Wu H."/>
            <person name="Hsiao K."/>
            <person name="Chao Y."/>
            <person name="Chu M."/>
            <person name="Cheng C."/>
            <person name="Hour A."/>
            <person name="Lee P."/>
            <person name="Lin S."/>
            <person name="Lin Y."/>
            <person name="Liou J."/>
            <person name="Liu S."/>
            <person name="Hsing Y."/>
            <person name="Raghuvanshi S."/>
            <person name="Mohanty A."/>
            <person name="Bharti A.K."/>
            <person name="Gaur A."/>
            <person name="Gupta V."/>
            <person name="Kumar D."/>
            <person name="Ravi V."/>
            <person name="Vij S."/>
            <person name="Kapur A."/>
            <person name="Khurana P."/>
            <person name="Khurana P."/>
            <person name="Khurana J.P."/>
            <person name="Tyagi A.K."/>
            <person name="Gaikwad K."/>
            <person name="Singh A."/>
            <person name="Dalal V."/>
            <person name="Srivastava S."/>
            <person name="Dixit A."/>
            <person name="Pal A.K."/>
            <person name="Ghazi I.A."/>
            <person name="Yadav M."/>
            <person name="Pandit A."/>
            <person name="Bhargava A."/>
            <person name="Sureshbabu K."/>
            <person name="Batra K."/>
            <person name="Sharma T.R."/>
            <person name="Mohapatra T."/>
            <person name="Singh N.K."/>
            <person name="Messing J."/>
            <person name="Nelson A.B."/>
            <person name="Fuks G."/>
            <person name="Kavchok S."/>
            <person name="Keizer G."/>
            <person name="Linton E."/>
            <person name="Llaca V."/>
            <person name="Song R."/>
            <person name="Tanyolac B."/>
            <person name="Young S."/>
            <person name="Ho-Il K."/>
            <person name="Hahn J.H."/>
            <person name="Sangsakoo G."/>
            <person name="Vanavichit A."/>
            <person name="de Mattos Luiz.A.T."/>
            <person name="Zimmer P.D."/>
            <person name="Malone G."/>
            <person name="Dellagostin O."/>
            <person name="de Oliveira A.C."/>
            <person name="Bevan M."/>
            <person name="Bancroft I."/>
            <person name="Minx P."/>
            <person name="Cordum H."/>
            <person name="Wilson R."/>
            <person name="Cheng Z."/>
            <person name="Jin W."/>
            <person name="Jiang J."/>
            <person name="Leong S.A."/>
            <person name="Iwama H."/>
            <person name="Gojobori T."/>
            <person name="Itoh T."/>
            <person name="Niimura Y."/>
            <person name="Fujii Y."/>
            <person name="Habara T."/>
            <person name="Sakai H."/>
            <person name="Sato Y."/>
            <person name="Wilson G."/>
            <person name="Kumar K."/>
            <person name="McCouch S."/>
            <person name="Juretic N."/>
            <person name="Hoen D."/>
            <person name="Wright S."/>
            <person name="Bruskiewich R."/>
            <person name="Bureau T."/>
            <person name="Miyao A."/>
            <person name="Hirochika H."/>
            <person name="Nishikawa T."/>
            <person name="Kadowaki K."/>
            <person name="Sugiura M."/>
            <person name="Burr B."/>
            <person name="Sasaki T."/>
        </authorList>
    </citation>
    <scope>NUCLEOTIDE SEQUENCE [LARGE SCALE GENOMIC DNA]</scope>
    <source>
        <strain evidence="2">cv. Nipponbare</strain>
    </source>
</reference>
<name>Q6Z288_ORYSJ</name>
<evidence type="ECO:0000313" key="2">
    <source>
        <dbReference type="Proteomes" id="UP000000763"/>
    </source>
</evidence>
<dbReference type="EMBL" id="AP005388">
    <property type="protein sequence ID" value="BAC98680.1"/>
    <property type="molecule type" value="Genomic_DNA"/>
</dbReference>
<gene>
    <name evidence="1" type="primary">OSJNBa0086F04.22</name>
</gene>
<accession>Q6Z288</accession>